<dbReference type="Pfam" id="PF12698">
    <property type="entry name" value="ABC2_membrane_3"/>
    <property type="match status" value="1"/>
</dbReference>
<dbReference type="InterPro" id="IPR051449">
    <property type="entry name" value="ABC-2_transporter_component"/>
</dbReference>
<keyword evidence="2" id="KW-1003">Cell membrane</keyword>
<evidence type="ECO:0000313" key="9">
    <source>
        <dbReference type="Proteomes" id="UP000003093"/>
    </source>
</evidence>
<evidence type="ECO:0000256" key="4">
    <source>
        <dbReference type="ARBA" id="ARBA00022989"/>
    </source>
</evidence>
<accession>A0ABC9PXD7</accession>
<evidence type="ECO:0000256" key="3">
    <source>
        <dbReference type="ARBA" id="ARBA00022692"/>
    </source>
</evidence>
<feature type="transmembrane region" description="Helical" evidence="6">
    <location>
        <begin position="239"/>
        <end position="264"/>
    </location>
</feature>
<dbReference type="AlphaFoldDB" id="A0ABC9PXD7"/>
<evidence type="ECO:0000313" key="8">
    <source>
        <dbReference type="EMBL" id="EIA13189.1"/>
    </source>
</evidence>
<feature type="transmembrane region" description="Helical" evidence="6">
    <location>
        <begin position="374"/>
        <end position="393"/>
    </location>
</feature>
<dbReference type="Proteomes" id="UP000003093">
    <property type="component" value="Unassembled WGS sequence"/>
</dbReference>
<comment type="caution">
    <text evidence="8">The sequence shown here is derived from an EMBL/GenBank/DDBJ whole genome shotgun (WGS) entry which is preliminary data.</text>
</comment>
<proteinExistence type="predicted"/>
<feature type="domain" description="ABC-2 type transporter transmembrane" evidence="7">
    <location>
        <begin position="26"/>
        <end position="394"/>
    </location>
</feature>
<feature type="transmembrane region" description="Helical" evidence="6">
    <location>
        <begin position="284"/>
        <end position="307"/>
    </location>
</feature>
<dbReference type="PANTHER" id="PTHR30294">
    <property type="entry name" value="MEMBRANE COMPONENT OF ABC TRANSPORTER YHHJ-RELATED"/>
    <property type="match status" value="1"/>
</dbReference>
<evidence type="ECO:0000256" key="5">
    <source>
        <dbReference type="ARBA" id="ARBA00023136"/>
    </source>
</evidence>
<protein>
    <submittedName>
        <fullName evidence="8">Sodium export permease protein</fullName>
    </submittedName>
</protein>
<gene>
    <name evidence="8" type="ORF">ST398NM02_2393</name>
</gene>
<dbReference type="EMBL" id="AIDT01000021">
    <property type="protein sequence ID" value="EIA13189.1"/>
    <property type="molecule type" value="Genomic_DNA"/>
</dbReference>
<feature type="transmembrane region" description="Helical" evidence="6">
    <location>
        <begin position="319"/>
        <end position="338"/>
    </location>
</feature>
<evidence type="ECO:0000259" key="7">
    <source>
        <dbReference type="Pfam" id="PF12698"/>
    </source>
</evidence>
<feature type="transmembrane region" description="Helical" evidence="6">
    <location>
        <begin position="28"/>
        <end position="45"/>
    </location>
</feature>
<evidence type="ECO:0000256" key="1">
    <source>
        <dbReference type="ARBA" id="ARBA00004651"/>
    </source>
</evidence>
<keyword evidence="5 6" id="KW-0472">Membrane</keyword>
<dbReference type="InterPro" id="IPR013525">
    <property type="entry name" value="ABC2_TM"/>
</dbReference>
<keyword evidence="4 6" id="KW-1133">Transmembrane helix</keyword>
<evidence type="ECO:0000256" key="6">
    <source>
        <dbReference type="SAM" id="Phobius"/>
    </source>
</evidence>
<feature type="transmembrane region" description="Helical" evidence="6">
    <location>
        <begin position="344"/>
        <end position="362"/>
    </location>
</feature>
<sequence>MRRLVARMHKFWATFTLTYIKKIKAKSFVIFMIIIAALMIGLSNIDKIINMFDDGPDKIGVAAPNEQIYKVFKQQANTFHSDAKFTKVSIEDAEKEVKKHKLDKAYIIKLNQNRTLQGTIISEKRVSHEDSQKVQALLTAIQTNMVAGELNINKEDLQKLQAQSKVDNKVISNDEVDKVSEGQKIFNYALAYGIIFLMFFIVLNYASQIAMEIASEKTSRVIEMIITSISPIQHIFAKILGVIAVAVTQIILIVLMAVICIFAFDLKDLLQGFNVEMNQLSWQIIIVGIISSIVGIMAYVLLAAILGSLTSRIEDLNQSLMPLTLLGMIAFYIAIFTINNPDGRLALITSYIPFLAPFQLVVRAQTSGLQIHEVILSSLISIVMVAVLIWIAIKTYKDSVLTFERGLFNSMKRVFKK</sequence>
<evidence type="ECO:0000256" key="2">
    <source>
        <dbReference type="ARBA" id="ARBA00022475"/>
    </source>
</evidence>
<name>A0ABC9PXD7_STAA5</name>
<dbReference type="GO" id="GO:0005886">
    <property type="term" value="C:plasma membrane"/>
    <property type="evidence" value="ECO:0007669"/>
    <property type="project" value="UniProtKB-SubCell"/>
</dbReference>
<organism evidence="8 9">
    <name type="scientific">Staphylococcus aureus subsp. aureus DR10</name>
    <dbReference type="NCBI Taxonomy" id="1155079"/>
    <lineage>
        <taxon>Bacteria</taxon>
        <taxon>Bacillati</taxon>
        <taxon>Bacillota</taxon>
        <taxon>Bacilli</taxon>
        <taxon>Bacillales</taxon>
        <taxon>Staphylococcaceae</taxon>
        <taxon>Staphylococcus</taxon>
    </lineage>
</organism>
<feature type="transmembrane region" description="Helical" evidence="6">
    <location>
        <begin position="185"/>
        <end position="206"/>
    </location>
</feature>
<reference evidence="8 9" key="1">
    <citation type="journal article" date="2012" name="MBio">
        <title>Identification of a highly transmissible animal-independent Staphylococcus aureus ST398 clone with distinct genomic and cell adhesion properties.</title>
        <authorList>
            <person name="Uhlemann A.C."/>
            <person name="Porcella S.F."/>
            <person name="Trivedi S."/>
            <person name="Sullivan S.B."/>
            <person name="Hafer C."/>
            <person name="Kennedy A.D."/>
            <person name="Barbian K.D."/>
            <person name="McCarthy A.J."/>
            <person name="Street C."/>
            <person name="Hirschberg D.L."/>
            <person name="Lipkin W.I."/>
            <person name="Lindsay J.A."/>
            <person name="DeLeo F.R."/>
            <person name="Lowy F.D."/>
        </authorList>
    </citation>
    <scope>NUCLEOTIDE SEQUENCE [LARGE SCALE GENOMIC DNA]</scope>
    <source>
        <strain evidence="8 9">DR10</strain>
    </source>
</reference>
<keyword evidence="3 6" id="KW-0812">Transmembrane</keyword>
<comment type="subcellular location">
    <subcellularLocation>
        <location evidence="1">Cell membrane</location>
        <topology evidence="1">Multi-pass membrane protein</topology>
    </subcellularLocation>
</comment>
<dbReference type="PANTHER" id="PTHR30294:SF29">
    <property type="entry name" value="MULTIDRUG ABC TRANSPORTER PERMEASE YBHS-RELATED"/>
    <property type="match status" value="1"/>
</dbReference>